<name>A0A0E9QZW3_ANGAN</name>
<organism evidence="1">
    <name type="scientific">Anguilla anguilla</name>
    <name type="common">European freshwater eel</name>
    <name type="synonym">Muraena anguilla</name>
    <dbReference type="NCBI Taxonomy" id="7936"/>
    <lineage>
        <taxon>Eukaryota</taxon>
        <taxon>Metazoa</taxon>
        <taxon>Chordata</taxon>
        <taxon>Craniata</taxon>
        <taxon>Vertebrata</taxon>
        <taxon>Euteleostomi</taxon>
        <taxon>Actinopterygii</taxon>
        <taxon>Neopterygii</taxon>
        <taxon>Teleostei</taxon>
        <taxon>Anguilliformes</taxon>
        <taxon>Anguillidae</taxon>
        <taxon>Anguilla</taxon>
    </lineage>
</organism>
<sequence>MVSTSEPIRTAAETLSTQYSMHSYVLTTTKSLDPIPCSP</sequence>
<proteinExistence type="predicted"/>
<protein>
    <submittedName>
        <fullName evidence="1">Uncharacterized protein</fullName>
    </submittedName>
</protein>
<evidence type="ECO:0000313" key="1">
    <source>
        <dbReference type="EMBL" id="JAH21755.1"/>
    </source>
</evidence>
<dbReference type="EMBL" id="GBXM01086822">
    <property type="protein sequence ID" value="JAH21755.1"/>
    <property type="molecule type" value="Transcribed_RNA"/>
</dbReference>
<reference evidence="1" key="1">
    <citation type="submission" date="2014-11" db="EMBL/GenBank/DDBJ databases">
        <authorList>
            <person name="Amaro Gonzalez C."/>
        </authorList>
    </citation>
    <scope>NUCLEOTIDE SEQUENCE</scope>
</reference>
<reference evidence="1" key="2">
    <citation type="journal article" date="2015" name="Fish Shellfish Immunol.">
        <title>Early steps in the European eel (Anguilla anguilla)-Vibrio vulnificus interaction in the gills: Role of the RtxA13 toxin.</title>
        <authorList>
            <person name="Callol A."/>
            <person name="Pajuelo D."/>
            <person name="Ebbesson L."/>
            <person name="Teles M."/>
            <person name="MacKenzie S."/>
            <person name="Amaro C."/>
        </authorList>
    </citation>
    <scope>NUCLEOTIDE SEQUENCE</scope>
</reference>
<dbReference type="AlphaFoldDB" id="A0A0E9QZW3"/>
<accession>A0A0E9QZW3</accession>